<proteinExistence type="predicted"/>
<dbReference type="InterPro" id="IPR035930">
    <property type="entry name" value="FomD-like_sf"/>
</dbReference>
<protein>
    <recommendedName>
        <fullName evidence="1">DUF402 domain-containing protein</fullName>
    </recommendedName>
</protein>
<evidence type="ECO:0000313" key="3">
    <source>
        <dbReference type="Proteomes" id="UP000647172"/>
    </source>
</evidence>
<evidence type="ECO:0000313" key="2">
    <source>
        <dbReference type="EMBL" id="GIE50057.1"/>
    </source>
</evidence>
<comment type="caution">
    <text evidence="2">The sequence shown here is derived from an EMBL/GenBank/DDBJ whole genome shotgun (WGS) entry which is preliminary data.</text>
</comment>
<dbReference type="Proteomes" id="UP000647172">
    <property type="component" value="Unassembled WGS sequence"/>
</dbReference>
<dbReference type="SUPFAM" id="SSF159234">
    <property type="entry name" value="FomD-like"/>
    <property type="match status" value="1"/>
</dbReference>
<organism evidence="2 3">
    <name type="scientific">Actinoplanes nipponensis</name>
    <dbReference type="NCBI Taxonomy" id="135950"/>
    <lineage>
        <taxon>Bacteria</taxon>
        <taxon>Bacillati</taxon>
        <taxon>Actinomycetota</taxon>
        <taxon>Actinomycetes</taxon>
        <taxon>Micromonosporales</taxon>
        <taxon>Micromonosporaceae</taxon>
        <taxon>Actinoplanes</taxon>
    </lineage>
</organism>
<dbReference type="InterPro" id="IPR007295">
    <property type="entry name" value="DUF402"/>
</dbReference>
<gene>
    <name evidence="2" type="ORF">Ani05nite_35910</name>
</gene>
<dbReference type="Pfam" id="PF04167">
    <property type="entry name" value="DUF402"/>
    <property type="match status" value="1"/>
</dbReference>
<sequence>MTFHPGELVVRRFRHPDRRLAAVQAARVVSDDDRGLLLWVDIGAESMRRTDLAGTPTRHLSVAAELAMPTMLSPVRREKFRSLLLLPPGAPHAVSWSWLADGTFAGWYANLETPARRWAGGVDSHDQTLDVLVDADRSWHLKDADDLAALDPAQAATVHAEGERLGKLAETATFPFDETWLDFRPPPDWTPATLPPWWDAP</sequence>
<dbReference type="AlphaFoldDB" id="A0A919JIF8"/>
<name>A0A919JIF8_9ACTN</name>
<accession>A0A919JIF8</accession>
<dbReference type="Gene3D" id="2.40.380.10">
    <property type="entry name" value="FomD-like"/>
    <property type="match status" value="1"/>
</dbReference>
<reference evidence="2" key="1">
    <citation type="submission" date="2021-01" db="EMBL/GenBank/DDBJ databases">
        <title>Whole genome shotgun sequence of Actinoplanes nipponensis NBRC 14063.</title>
        <authorList>
            <person name="Komaki H."/>
            <person name="Tamura T."/>
        </authorList>
    </citation>
    <scope>NUCLEOTIDE SEQUENCE</scope>
    <source>
        <strain evidence="2">NBRC 14063</strain>
    </source>
</reference>
<evidence type="ECO:0000259" key="1">
    <source>
        <dbReference type="Pfam" id="PF04167"/>
    </source>
</evidence>
<dbReference type="RefSeq" id="WP_203769692.1">
    <property type="nucleotide sequence ID" value="NZ_BAAAYJ010000107.1"/>
</dbReference>
<feature type="domain" description="DUF402" evidence="1">
    <location>
        <begin position="81"/>
        <end position="168"/>
    </location>
</feature>
<keyword evidence="3" id="KW-1185">Reference proteome</keyword>
<dbReference type="EMBL" id="BOMQ01000044">
    <property type="protein sequence ID" value="GIE50057.1"/>
    <property type="molecule type" value="Genomic_DNA"/>
</dbReference>